<sequence length="265" mass="28987">MKFSQQVVWITGASSGIGESLAKAFAEEGAHLVLSARRESELQRVATGCLQQAGSVLVLPFDMTDLEVHESMLEKVLASYGRIDVMVLNAGVSQRSMVENTKLEVYRTLFEINFFSIVALTQKLLPVFKKQSSGIFVPIASVAGRISTPRRGAYAASKHALIGFFDAVRAETQDLGIHVCTVLPGYIKTNISLNAMNEDGEAYGKMDPNQAKGLDPDVTAQGIVQAVFAKKKEFFIGGKLEALGLFVKRLSPLLLFWMIRKVKNT</sequence>
<dbReference type="PRINTS" id="PR00080">
    <property type="entry name" value="SDRFAMILY"/>
</dbReference>
<dbReference type="NCBIfam" id="NF004825">
    <property type="entry name" value="PRK06181.1"/>
    <property type="match status" value="1"/>
</dbReference>
<keyword evidence="5" id="KW-1185">Reference proteome</keyword>
<comment type="caution">
    <text evidence="4">The sequence shown here is derived from an EMBL/GenBank/DDBJ whole genome shotgun (WGS) entry which is preliminary data.</text>
</comment>
<gene>
    <name evidence="4" type="ORF">ESB04_04050</name>
</gene>
<keyword evidence="2" id="KW-0560">Oxidoreductase</keyword>
<evidence type="ECO:0000256" key="1">
    <source>
        <dbReference type="ARBA" id="ARBA00006484"/>
    </source>
</evidence>
<dbReference type="PANTHER" id="PTHR44196">
    <property type="entry name" value="DEHYDROGENASE/REDUCTASE SDR FAMILY MEMBER 7B"/>
    <property type="match status" value="1"/>
</dbReference>
<dbReference type="SUPFAM" id="SSF51735">
    <property type="entry name" value="NAD(P)-binding Rossmann-fold domains"/>
    <property type="match status" value="1"/>
</dbReference>
<evidence type="ECO:0000313" key="5">
    <source>
        <dbReference type="Proteomes" id="UP000289455"/>
    </source>
</evidence>
<dbReference type="RefSeq" id="WP_129026440.1">
    <property type="nucleotide sequence ID" value="NZ_SDHY01000002.1"/>
</dbReference>
<proteinExistence type="inferred from homology"/>
<dbReference type="OrthoDB" id="822355at2"/>
<protein>
    <submittedName>
        <fullName evidence="4">SDR family oxidoreductase</fullName>
    </submittedName>
</protein>
<dbReference type="InterPro" id="IPR002347">
    <property type="entry name" value="SDR_fam"/>
</dbReference>
<evidence type="ECO:0000256" key="2">
    <source>
        <dbReference type="ARBA" id="ARBA00023002"/>
    </source>
</evidence>
<dbReference type="Proteomes" id="UP000289455">
    <property type="component" value="Unassembled WGS sequence"/>
</dbReference>
<dbReference type="GO" id="GO:0016020">
    <property type="term" value="C:membrane"/>
    <property type="evidence" value="ECO:0007669"/>
    <property type="project" value="TreeGrafter"/>
</dbReference>
<evidence type="ECO:0000313" key="4">
    <source>
        <dbReference type="EMBL" id="RXK50830.1"/>
    </source>
</evidence>
<evidence type="ECO:0000256" key="3">
    <source>
        <dbReference type="RuleBase" id="RU000363"/>
    </source>
</evidence>
<dbReference type="InterPro" id="IPR036291">
    <property type="entry name" value="NAD(P)-bd_dom_sf"/>
</dbReference>
<comment type="similarity">
    <text evidence="1 3">Belongs to the short-chain dehydrogenases/reductases (SDR) family.</text>
</comment>
<dbReference type="InterPro" id="IPR020904">
    <property type="entry name" value="Sc_DH/Rdtase_CS"/>
</dbReference>
<organism evidence="4 5">
    <name type="scientific">Aquirufa rosea</name>
    <dbReference type="NCBI Taxonomy" id="2509241"/>
    <lineage>
        <taxon>Bacteria</taxon>
        <taxon>Pseudomonadati</taxon>
        <taxon>Bacteroidota</taxon>
        <taxon>Cytophagia</taxon>
        <taxon>Cytophagales</taxon>
        <taxon>Flectobacillaceae</taxon>
        <taxon>Aquirufa</taxon>
    </lineage>
</organism>
<dbReference type="EMBL" id="SDHY01000002">
    <property type="protein sequence ID" value="RXK50830.1"/>
    <property type="molecule type" value="Genomic_DNA"/>
</dbReference>
<accession>A0A4Q1C1B8</accession>
<dbReference type="Gene3D" id="3.40.50.720">
    <property type="entry name" value="NAD(P)-binding Rossmann-like Domain"/>
    <property type="match status" value="1"/>
</dbReference>
<dbReference type="GO" id="GO:0016491">
    <property type="term" value="F:oxidoreductase activity"/>
    <property type="evidence" value="ECO:0007669"/>
    <property type="project" value="UniProtKB-KW"/>
</dbReference>
<dbReference type="AlphaFoldDB" id="A0A4Q1C1B8"/>
<dbReference type="PANTHER" id="PTHR44196:SF1">
    <property type="entry name" value="DEHYDROGENASE_REDUCTASE SDR FAMILY MEMBER 7B"/>
    <property type="match status" value="1"/>
</dbReference>
<name>A0A4Q1C1B8_9BACT</name>
<dbReference type="PRINTS" id="PR00081">
    <property type="entry name" value="GDHRDH"/>
</dbReference>
<dbReference type="PROSITE" id="PS00061">
    <property type="entry name" value="ADH_SHORT"/>
    <property type="match status" value="1"/>
</dbReference>
<dbReference type="CDD" id="cd05332">
    <property type="entry name" value="11beta-HSD1_like_SDR_c"/>
    <property type="match status" value="1"/>
</dbReference>
<dbReference type="Pfam" id="PF00106">
    <property type="entry name" value="adh_short"/>
    <property type="match status" value="1"/>
</dbReference>
<reference evidence="4 5" key="1">
    <citation type="submission" date="2019-01" db="EMBL/GenBank/DDBJ databases">
        <title>Cytophagaceae bacterium strain CAR-16.</title>
        <authorList>
            <person name="Chen W.-M."/>
        </authorList>
    </citation>
    <scope>NUCLEOTIDE SEQUENCE [LARGE SCALE GENOMIC DNA]</scope>
    <source>
        <strain evidence="4 5">CAR-16</strain>
    </source>
</reference>